<dbReference type="RefSeq" id="WP_174627503.1">
    <property type="nucleotide sequence ID" value="NZ_CADCXN010000113.1"/>
</dbReference>
<evidence type="ECO:0000313" key="3">
    <source>
        <dbReference type="Proteomes" id="UP000494216"/>
    </source>
</evidence>
<organism evidence="2 3">
    <name type="scientific">Candidatus Methylobacter favarea</name>
    <dbReference type="NCBI Taxonomy" id="2707345"/>
    <lineage>
        <taxon>Bacteria</taxon>
        <taxon>Pseudomonadati</taxon>
        <taxon>Pseudomonadota</taxon>
        <taxon>Gammaproteobacteria</taxon>
        <taxon>Methylococcales</taxon>
        <taxon>Methylococcaceae</taxon>
        <taxon>Methylobacter</taxon>
    </lineage>
</organism>
<evidence type="ECO:0008006" key="4">
    <source>
        <dbReference type="Google" id="ProtNLM"/>
    </source>
</evidence>
<name>A0A8S0X3I3_9GAMM</name>
<gene>
    <name evidence="2" type="ORF">METHB2_80091</name>
</gene>
<dbReference type="Pfam" id="PF07027">
    <property type="entry name" value="DUF1318"/>
    <property type="match status" value="1"/>
</dbReference>
<evidence type="ECO:0000313" key="2">
    <source>
        <dbReference type="EMBL" id="CAA9892774.1"/>
    </source>
</evidence>
<dbReference type="InterPro" id="IPR008309">
    <property type="entry name" value="YdbL"/>
</dbReference>
<evidence type="ECO:0000256" key="1">
    <source>
        <dbReference type="SAM" id="SignalP"/>
    </source>
</evidence>
<dbReference type="EMBL" id="CADCXN010000113">
    <property type="protein sequence ID" value="CAA9892774.1"/>
    <property type="molecule type" value="Genomic_DNA"/>
</dbReference>
<feature type="signal peptide" evidence="1">
    <location>
        <begin position="1"/>
        <end position="26"/>
    </location>
</feature>
<comment type="caution">
    <text evidence="2">The sequence shown here is derived from an EMBL/GenBank/DDBJ whole genome shotgun (WGS) entry which is preliminary data.</text>
</comment>
<dbReference type="PROSITE" id="PS51257">
    <property type="entry name" value="PROKAR_LIPOPROTEIN"/>
    <property type="match status" value="1"/>
</dbReference>
<dbReference type="Proteomes" id="UP000494216">
    <property type="component" value="Unassembled WGS sequence"/>
</dbReference>
<keyword evidence="3" id="KW-1185">Reference proteome</keyword>
<protein>
    <recommendedName>
        <fullName evidence="4">DUF1318 domain-containing protein</fullName>
    </recommendedName>
</protein>
<keyword evidence="1" id="KW-0732">Signal</keyword>
<reference evidence="2 3" key="1">
    <citation type="submission" date="2020-02" db="EMBL/GenBank/DDBJ databases">
        <authorList>
            <person name="Hogendoorn C."/>
        </authorList>
    </citation>
    <scope>NUCLEOTIDE SEQUENCE [LARGE SCALE GENOMIC DNA]</scope>
    <source>
        <strain evidence="2">METHB21</strain>
    </source>
</reference>
<sequence length="199" mass="21580">MKRLSAFGLLVLTACVTINIYFPAAAAEKAADEIIKDIQSVTPPQSEPEKTVPKPESSLPDWQAAAFHWLDIAANAVISPAQAAADLAIDSAEIRQIRAAMESRFSALQPLYASGVIGIQADGFLAVRDPSSVPLQDRNKINKLVAAENADRQKLYQAIANANGHPEWAAQIKATFAARWISNAKPGWWYQAAGSWKQK</sequence>
<feature type="chain" id="PRO_5035932801" description="DUF1318 domain-containing protein" evidence="1">
    <location>
        <begin position="27"/>
        <end position="199"/>
    </location>
</feature>
<proteinExistence type="predicted"/>
<accession>A0A8S0X3I3</accession>
<dbReference type="AlphaFoldDB" id="A0A8S0X3I3"/>